<evidence type="ECO:0000313" key="2">
    <source>
        <dbReference type="Proteomes" id="UP000319466"/>
    </source>
</evidence>
<proteinExistence type="predicted"/>
<dbReference type="EMBL" id="MK838112">
    <property type="protein sequence ID" value="QDH46585.1"/>
    <property type="molecule type" value="Genomic_DNA"/>
</dbReference>
<evidence type="ECO:0000313" key="1">
    <source>
        <dbReference type="EMBL" id="QDH46585.1"/>
    </source>
</evidence>
<dbReference type="Proteomes" id="UP000319466">
    <property type="component" value="Segment"/>
</dbReference>
<keyword evidence="2" id="KW-1185">Reference proteome</keyword>
<name>A0A514A023_9CAUD</name>
<reference evidence="1 2" key="1">
    <citation type="submission" date="2019-04" db="EMBL/GenBank/DDBJ databases">
        <title>Novel bacteriophages capable of disrupting biofilms from clinical strains of Aeromonas hydrophila with intrinsic antibiotic resistance.</title>
        <authorList>
            <person name="Kabwe M."/>
            <person name="Brown T.L."/>
            <person name="Speirs L."/>
            <person name="Ku H."/>
            <person name="Leach M."/>
            <person name="Chan H.T."/>
            <person name="Petrovski S."/>
            <person name="Lock P."/>
            <person name="Tucci J."/>
        </authorList>
    </citation>
    <scope>NUCLEOTIDE SEQUENCE [LARGE SCALE GENOMIC DNA]</scope>
</reference>
<sequence length="81" mass="9437">MSKRSEVIKYLIDLLEDAKPEYREHDETSDEHLKWMLLSVLSNDSIPQMNRWLGFVQGVLVTKDYITVAELREISRGIDNG</sequence>
<organism evidence="1 2">
    <name type="scientific">Aeromonas phage LAh_6</name>
    <dbReference type="NCBI Taxonomy" id="2591030"/>
    <lineage>
        <taxon>Viruses</taxon>
        <taxon>Duplodnaviria</taxon>
        <taxon>Heunggongvirae</taxon>
        <taxon>Uroviricota</taxon>
        <taxon>Caudoviricetes</taxon>
        <taxon>Grimontviridae</taxon>
        <taxon>Lahexavirus</taxon>
        <taxon>Lahexavirus LAh6</taxon>
    </lineage>
</organism>
<gene>
    <name evidence="1" type="ORF">LAh6_52</name>
</gene>
<protein>
    <submittedName>
        <fullName evidence="1">Uncharacterized protein</fullName>
    </submittedName>
</protein>
<accession>A0A514A023</accession>